<accession>A0AAJ0LZ96</accession>
<feature type="compositionally biased region" description="Polar residues" evidence="1">
    <location>
        <begin position="266"/>
        <end position="284"/>
    </location>
</feature>
<organism evidence="2 3">
    <name type="scientific">Chaetomium strumarium</name>
    <dbReference type="NCBI Taxonomy" id="1170767"/>
    <lineage>
        <taxon>Eukaryota</taxon>
        <taxon>Fungi</taxon>
        <taxon>Dikarya</taxon>
        <taxon>Ascomycota</taxon>
        <taxon>Pezizomycotina</taxon>
        <taxon>Sordariomycetes</taxon>
        <taxon>Sordariomycetidae</taxon>
        <taxon>Sordariales</taxon>
        <taxon>Chaetomiaceae</taxon>
        <taxon>Chaetomium</taxon>
    </lineage>
</organism>
<dbReference type="Proteomes" id="UP001273166">
    <property type="component" value="Unassembled WGS sequence"/>
</dbReference>
<feature type="compositionally biased region" description="Basic and acidic residues" evidence="1">
    <location>
        <begin position="1160"/>
        <end position="1172"/>
    </location>
</feature>
<name>A0AAJ0LZ96_9PEZI</name>
<feature type="compositionally biased region" description="Basic and acidic residues" evidence="1">
    <location>
        <begin position="818"/>
        <end position="832"/>
    </location>
</feature>
<keyword evidence="3" id="KW-1185">Reference proteome</keyword>
<evidence type="ECO:0000313" key="3">
    <source>
        <dbReference type="Proteomes" id="UP001273166"/>
    </source>
</evidence>
<feature type="region of interest" description="Disordered" evidence="1">
    <location>
        <begin position="128"/>
        <end position="155"/>
    </location>
</feature>
<feature type="compositionally biased region" description="Polar residues" evidence="1">
    <location>
        <begin position="682"/>
        <end position="691"/>
    </location>
</feature>
<feature type="compositionally biased region" description="Basic and acidic residues" evidence="1">
    <location>
        <begin position="506"/>
        <end position="517"/>
    </location>
</feature>
<feature type="compositionally biased region" description="Polar residues" evidence="1">
    <location>
        <begin position="746"/>
        <end position="756"/>
    </location>
</feature>
<feature type="compositionally biased region" description="Polar residues" evidence="1">
    <location>
        <begin position="437"/>
        <end position="462"/>
    </location>
</feature>
<gene>
    <name evidence="2" type="ORF">B0T15DRAFT_264889</name>
</gene>
<dbReference type="AlphaFoldDB" id="A0AAJ0LZ96"/>
<feature type="compositionally biased region" description="Low complexity" evidence="1">
    <location>
        <begin position="906"/>
        <end position="916"/>
    </location>
</feature>
<dbReference type="EMBL" id="JAUDZG010000006">
    <property type="protein sequence ID" value="KAK3303140.1"/>
    <property type="molecule type" value="Genomic_DNA"/>
</dbReference>
<sequence>MNRFRTKKKAKDDLAAGRSSEDSEQSSLSFFRKGKKAQQEEVKKEFDLSNALPSNDDFRTSLLMNNLSARFSMLREQDDPNTKIGKASDDSVLYPKRQSRLADFGFSGSGGGLSDIAEVESIRGPNFLRTTSVASDDPESGNGGSVMARSKPTEGNVLFGGRQKIYKIPAGSGGGLTGRALYDDDVALSAFQRWRQAEKERSVDGQINVGSEGPGEGTEPSRSESPPPVGYNRKRETSSTTSSASTMARNSTAATSITSQATNAAKDTNSLSSMPASGTSSTIPERSVARTRRLYEQGLGQDKQEHQGSVLSRIESLTRQRLNATFQTDAPADRYASSNRALLGKASAPNLRSASPTVPSGPIGVSGLGVKVETDTKPNQGSLPPLSPPVSETGEQPILPILPKDVGKATAMGLFQKPPGPYDESQYVQRQLQLQQGRETPTQMHRAGSNGTSSSHSQNDGTKVTAAGARSEAEDARLPPTPVTDIETPQPTAINVEGLPAPPEVNVERPSDNDHPAFRQSAVPASLSMGVSPSPTPAISIENSQQPSPEDSPTLGPAAGLSGLVRQHLRTESIESSVSGAGFDVPGPGSRFNLDLSEPSTVAESGPTSNPWFSSGRDWNRPPYDNPLESSGRREEEMQSMRDTSYSGVGDRSSTATEDETVEFANQLADARRRVREKLTSYVESDSSRAGSPQLLAADSPSLSAQSLNPLGILKQKSSRGSLVDRSRNVVPGQSKGLKVLGLGSATMSTSPQLGKQSFDEKDHPPLETMKEDVFRGNAAQANPNMRDADISGEGNSTRDEHDDDSNAHPGLRAFRQARRELQRRKELETLARHQASQTSQSPDQALDQATEMRPPARAERGPRQRTPSGERRPPPVTYRHRHPSDEQGYGSPDAVRPSGERSRSGSETSAGRSASRPPPPRLRTNTNTHDQLGPPGSGRPMIRSPGLPGTDIKGSPMMPPYPYPGRGVPSPAPSPHLALHSGRPGFDTPSAQPSPISPIGLPSPSPYAMGPAGSPVGTPTSAGPRPRQASSAAQSPALGPANGGMSGPLKRPVDKREISEPTFVMSTSRVPATTLPHHPPPPQYPPPPQQPPPMVPGMGDGPNPYGGPRSRSNSRGGAPPVPPINPRRRREDSRTRTSQTDDGSHNVDYEGNRTGVPGADHEGGSHTDQRQRLRKPHPEIQAPGPRPLPGRMRDNGPQFVAKGPPATRSVAMSNTGANHGMGMPGGMI</sequence>
<reference evidence="2" key="2">
    <citation type="submission" date="2023-06" db="EMBL/GenBank/DDBJ databases">
        <authorList>
            <consortium name="Lawrence Berkeley National Laboratory"/>
            <person name="Mondo S.J."/>
            <person name="Hensen N."/>
            <person name="Bonometti L."/>
            <person name="Westerberg I."/>
            <person name="Brannstrom I.O."/>
            <person name="Guillou S."/>
            <person name="Cros-Aarteil S."/>
            <person name="Calhoun S."/>
            <person name="Haridas S."/>
            <person name="Kuo A."/>
            <person name="Pangilinan J."/>
            <person name="Riley R."/>
            <person name="Labutti K."/>
            <person name="Andreopoulos B."/>
            <person name="Lipzen A."/>
            <person name="Chen C."/>
            <person name="Yanf M."/>
            <person name="Daum C."/>
            <person name="Ng V."/>
            <person name="Clum A."/>
            <person name="Steindorff A."/>
            <person name="Ohm R."/>
            <person name="Martin F."/>
            <person name="Silar P."/>
            <person name="Natvig D."/>
            <person name="Lalanne C."/>
            <person name="Gautier V."/>
            <person name="Ament-Velasquez S.L."/>
            <person name="Kruys A."/>
            <person name="Hutchinson M.I."/>
            <person name="Powell A.J."/>
            <person name="Barry K."/>
            <person name="Miller A.N."/>
            <person name="Grigoriev I.V."/>
            <person name="Debuchy R."/>
            <person name="Gladieux P."/>
            <person name="Thoren M.H."/>
            <person name="Johannesson H."/>
        </authorList>
    </citation>
    <scope>NUCLEOTIDE SEQUENCE</scope>
    <source>
        <strain evidence="2">CBS 333.67</strain>
    </source>
</reference>
<feature type="compositionally biased region" description="Polar residues" evidence="1">
    <location>
        <begin position="541"/>
        <end position="551"/>
    </location>
</feature>
<feature type="compositionally biased region" description="Basic and acidic residues" evidence="1">
    <location>
        <begin position="631"/>
        <end position="640"/>
    </location>
</feature>
<feature type="compositionally biased region" description="Polar residues" evidence="1">
    <location>
        <begin position="641"/>
        <end position="656"/>
    </location>
</feature>
<evidence type="ECO:0000313" key="2">
    <source>
        <dbReference type="EMBL" id="KAK3303140.1"/>
    </source>
</evidence>
<comment type="caution">
    <text evidence="2">The sequence shown here is derived from an EMBL/GenBank/DDBJ whole genome shotgun (WGS) entry which is preliminary data.</text>
</comment>
<dbReference type="GeneID" id="87882219"/>
<feature type="compositionally biased region" description="Basic and acidic residues" evidence="1">
    <location>
        <begin position="1143"/>
        <end position="1152"/>
    </location>
</feature>
<reference evidence="2" key="1">
    <citation type="journal article" date="2023" name="Mol. Phylogenet. Evol.">
        <title>Genome-scale phylogeny and comparative genomics of the fungal order Sordariales.</title>
        <authorList>
            <person name="Hensen N."/>
            <person name="Bonometti L."/>
            <person name="Westerberg I."/>
            <person name="Brannstrom I.O."/>
            <person name="Guillou S."/>
            <person name="Cros-Aarteil S."/>
            <person name="Calhoun S."/>
            <person name="Haridas S."/>
            <person name="Kuo A."/>
            <person name="Mondo S."/>
            <person name="Pangilinan J."/>
            <person name="Riley R."/>
            <person name="LaButti K."/>
            <person name="Andreopoulos B."/>
            <person name="Lipzen A."/>
            <person name="Chen C."/>
            <person name="Yan M."/>
            <person name="Daum C."/>
            <person name="Ng V."/>
            <person name="Clum A."/>
            <person name="Steindorff A."/>
            <person name="Ohm R.A."/>
            <person name="Martin F."/>
            <person name="Silar P."/>
            <person name="Natvig D.O."/>
            <person name="Lalanne C."/>
            <person name="Gautier V."/>
            <person name="Ament-Velasquez S.L."/>
            <person name="Kruys A."/>
            <person name="Hutchinson M.I."/>
            <person name="Powell A.J."/>
            <person name="Barry K."/>
            <person name="Miller A.N."/>
            <person name="Grigoriev I.V."/>
            <person name="Debuchy R."/>
            <person name="Gladieux P."/>
            <person name="Hiltunen Thoren M."/>
            <person name="Johannesson H."/>
        </authorList>
    </citation>
    <scope>NUCLEOTIDE SEQUENCE</scope>
    <source>
        <strain evidence="2">CBS 333.67</strain>
    </source>
</reference>
<feature type="region of interest" description="Disordered" evidence="1">
    <location>
        <begin position="197"/>
        <end position="288"/>
    </location>
</feature>
<evidence type="ECO:0000256" key="1">
    <source>
        <dbReference type="SAM" id="MobiDB-lite"/>
    </source>
</evidence>
<proteinExistence type="predicted"/>
<feature type="compositionally biased region" description="Low complexity" evidence="1">
    <location>
        <begin position="1107"/>
        <end position="1119"/>
    </location>
</feature>
<feature type="compositionally biased region" description="Low complexity" evidence="1">
    <location>
        <begin position="1025"/>
        <end position="1038"/>
    </location>
</feature>
<feature type="region of interest" description="Disordered" evidence="1">
    <location>
        <begin position="347"/>
        <end position="665"/>
    </location>
</feature>
<feature type="compositionally biased region" description="Low complexity" evidence="1">
    <location>
        <begin position="994"/>
        <end position="1003"/>
    </location>
</feature>
<dbReference type="RefSeq" id="XP_062718920.1">
    <property type="nucleotide sequence ID" value="XM_062863390.1"/>
</dbReference>
<feature type="compositionally biased region" description="Polar residues" evidence="1">
    <location>
        <begin position="835"/>
        <end position="844"/>
    </location>
</feature>
<feature type="compositionally biased region" description="Basic and acidic residues" evidence="1">
    <location>
        <begin position="10"/>
        <end position="21"/>
    </location>
</feature>
<feature type="region of interest" description="Disordered" evidence="1">
    <location>
        <begin position="678"/>
        <end position="1229"/>
    </location>
</feature>
<feature type="region of interest" description="Disordered" evidence="1">
    <location>
        <begin position="1"/>
        <end position="34"/>
    </location>
</feature>
<protein>
    <submittedName>
        <fullName evidence="2">Uncharacterized protein</fullName>
    </submittedName>
</protein>
<feature type="compositionally biased region" description="Polar residues" evidence="1">
    <location>
        <begin position="598"/>
        <end position="613"/>
    </location>
</feature>
<feature type="compositionally biased region" description="Low complexity" evidence="1">
    <location>
        <begin position="426"/>
        <end position="436"/>
    </location>
</feature>
<feature type="compositionally biased region" description="Basic and acidic residues" evidence="1">
    <location>
        <begin position="855"/>
        <end position="874"/>
    </location>
</feature>
<feature type="compositionally biased region" description="Basic and acidic residues" evidence="1">
    <location>
        <begin position="797"/>
        <end position="807"/>
    </location>
</feature>
<feature type="compositionally biased region" description="Low complexity" evidence="1">
    <location>
        <begin position="238"/>
        <end position="265"/>
    </location>
</feature>
<feature type="compositionally biased region" description="Pro residues" evidence="1">
    <location>
        <begin position="1078"/>
        <end position="1096"/>
    </location>
</feature>
<feature type="compositionally biased region" description="Basic and acidic residues" evidence="1">
    <location>
        <begin position="758"/>
        <end position="775"/>
    </location>
</feature>